<gene>
    <name evidence="1" type="ORF">GTC17262_18000</name>
</gene>
<proteinExistence type="predicted"/>
<organism evidence="1">
    <name type="scientific">Prevotella sp. GTC17262</name>
    <dbReference type="NCBI Taxonomy" id="3236797"/>
    <lineage>
        <taxon>Bacteria</taxon>
        <taxon>Pseudomonadati</taxon>
        <taxon>Bacteroidota</taxon>
        <taxon>Bacteroidia</taxon>
        <taxon>Bacteroidales</taxon>
        <taxon>Prevotellaceae</taxon>
        <taxon>Prevotella</taxon>
    </lineage>
</organism>
<name>A0AB33JIL8_9BACT</name>
<evidence type="ECO:0000313" key="1">
    <source>
        <dbReference type="EMBL" id="BFO81609.1"/>
    </source>
</evidence>
<reference evidence="1" key="1">
    <citation type="submission" date="2024-07" db="EMBL/GenBank/DDBJ databases">
        <title>Complete genome sequence of Prevotella sp. YM-2024 GTC17262.</title>
        <authorList>
            <person name="Hayashi M."/>
            <person name="Muto Y."/>
            <person name="Tanaka K."/>
            <person name="Niwa H."/>
        </authorList>
    </citation>
    <scope>NUCLEOTIDE SEQUENCE</scope>
    <source>
        <strain evidence="1">GTC17262</strain>
    </source>
</reference>
<accession>A0AB33JIL8</accession>
<dbReference type="AlphaFoldDB" id="A0AB33JIL8"/>
<sequence length="101" mass="11606">MNKKRFRDIQTIGLTYTGKRAEKALEVTRELGQCLNMLYQVRDIVSKRMAEVCEARDNSVGEMDADFNDHLFKCIGTIKTIISDNIENEACNIVDDYLINK</sequence>
<dbReference type="EMBL" id="AP035789">
    <property type="protein sequence ID" value="BFO81609.1"/>
    <property type="molecule type" value="Genomic_DNA"/>
</dbReference>
<protein>
    <submittedName>
        <fullName evidence="1">Uncharacterized protein</fullName>
    </submittedName>
</protein>